<evidence type="ECO:0000313" key="3">
    <source>
        <dbReference type="EMBL" id="JAP76323.1"/>
    </source>
</evidence>
<feature type="region of interest" description="Disordered" evidence="1">
    <location>
        <begin position="67"/>
        <end position="261"/>
    </location>
</feature>
<dbReference type="EMBL" id="GEDV01012234">
    <property type="protein sequence ID" value="JAP76323.1"/>
    <property type="molecule type" value="Transcribed_RNA"/>
</dbReference>
<proteinExistence type="predicted"/>
<evidence type="ECO:0000256" key="1">
    <source>
        <dbReference type="SAM" id="MobiDB-lite"/>
    </source>
</evidence>
<feature type="chain" id="PRO_5007284481" evidence="2">
    <location>
        <begin position="24"/>
        <end position="299"/>
    </location>
</feature>
<feature type="compositionally biased region" description="Basic residues" evidence="1">
    <location>
        <begin position="245"/>
        <end position="255"/>
    </location>
</feature>
<feature type="compositionally biased region" description="Low complexity" evidence="1">
    <location>
        <begin position="176"/>
        <end position="203"/>
    </location>
</feature>
<sequence>MNSAAFLALTVASLTLLLNRVKCQQPECNLKSCEKQCMSLQAWRWSCEAEGCLCTFLLNEAKAMCSKGSGSGGGGKERDKDRDYNDDDEDDYDIFYDDHHDGGSGETGRPPGGQGGGHKSTKTPGGSKKSKGTTKRPGGGGKRTKKPGQGGKPPGGDKGHVTPPGGDYEESDETLSTPEYSTTESTPSTPGYGTTDSSSMPSSSEDDYGQEDVGQKGYGQKEYGGRAGDTLSLLPRKALEPTRGRGGRRGSKGSKIHMPFVVKSLSMPLSPKQVMEQLKRQKGDIPMRKIQDFLRKGGR</sequence>
<evidence type="ECO:0000256" key="2">
    <source>
        <dbReference type="SAM" id="SignalP"/>
    </source>
</evidence>
<feature type="compositionally biased region" description="Acidic residues" evidence="1">
    <location>
        <begin position="84"/>
        <end position="95"/>
    </location>
</feature>
<dbReference type="AlphaFoldDB" id="A0A131YAG3"/>
<keyword evidence="2" id="KW-0732">Signal</keyword>
<name>A0A131YAG3_RHIAP</name>
<feature type="compositionally biased region" description="Gly residues" evidence="1">
    <location>
        <begin position="104"/>
        <end position="118"/>
    </location>
</feature>
<protein>
    <submittedName>
        <fullName evidence="3">Uncharacterized protein</fullName>
    </submittedName>
</protein>
<accession>A0A131YAG3</accession>
<feature type="signal peptide" evidence="2">
    <location>
        <begin position="1"/>
        <end position="23"/>
    </location>
</feature>
<reference evidence="3" key="1">
    <citation type="journal article" date="2016" name="Ticks Tick Borne Dis.">
        <title>De novo assembly and annotation of the salivary gland transcriptome of Rhipicephalus appendiculatus male and female ticks during blood feeding.</title>
        <authorList>
            <person name="de Castro M.H."/>
            <person name="de Klerk D."/>
            <person name="Pienaar R."/>
            <person name="Latif A.A."/>
            <person name="Rees D.J."/>
            <person name="Mans B.J."/>
        </authorList>
    </citation>
    <scope>NUCLEOTIDE SEQUENCE</scope>
    <source>
        <tissue evidence="3">Salivary glands</tissue>
    </source>
</reference>
<organism evidence="3">
    <name type="scientific">Rhipicephalus appendiculatus</name>
    <name type="common">Brown ear tick</name>
    <dbReference type="NCBI Taxonomy" id="34631"/>
    <lineage>
        <taxon>Eukaryota</taxon>
        <taxon>Metazoa</taxon>
        <taxon>Ecdysozoa</taxon>
        <taxon>Arthropoda</taxon>
        <taxon>Chelicerata</taxon>
        <taxon>Arachnida</taxon>
        <taxon>Acari</taxon>
        <taxon>Parasitiformes</taxon>
        <taxon>Ixodida</taxon>
        <taxon>Ixodoidea</taxon>
        <taxon>Ixodidae</taxon>
        <taxon>Rhipicephalinae</taxon>
        <taxon>Rhipicephalus</taxon>
        <taxon>Rhipicephalus</taxon>
    </lineage>
</organism>